<reference evidence="1 2" key="1">
    <citation type="submission" date="2020-11" db="EMBL/GenBank/DDBJ databases">
        <title>Erythrobacter sediminis sp. nov., a marine bacterium from a tidal flat of Garorim Bay.</title>
        <authorList>
            <person name="Kim D."/>
            <person name="Yoo Y."/>
            <person name="Kim J.-J."/>
        </authorList>
    </citation>
    <scope>NUCLEOTIDE SEQUENCE [LARGE SCALE GENOMIC DNA]</scope>
    <source>
        <strain evidence="1 2">JGD-13</strain>
    </source>
</reference>
<dbReference type="Gene3D" id="3.40.1550.20">
    <property type="entry name" value="Transcriptional regulator MraZ domain"/>
    <property type="match status" value="1"/>
</dbReference>
<gene>
    <name evidence="1" type="ORF">I5L03_11915</name>
</gene>
<proteinExistence type="predicted"/>
<organism evidence="1 2">
    <name type="scientific">Aurantiacibacter sediminis</name>
    <dbReference type="NCBI Taxonomy" id="2793064"/>
    <lineage>
        <taxon>Bacteria</taxon>
        <taxon>Pseudomonadati</taxon>
        <taxon>Pseudomonadota</taxon>
        <taxon>Alphaproteobacteria</taxon>
        <taxon>Sphingomonadales</taxon>
        <taxon>Erythrobacteraceae</taxon>
        <taxon>Aurantiacibacter</taxon>
    </lineage>
</organism>
<accession>A0ABS0N678</accession>
<sequence length="169" mass="19212">MSQQTAGYRGEGFSLRGEKDRFVLPPMFRKTFEALGDDRVLCVTTHHKYPCLTAFGHSSIDKFEDILNREEDNAVRRDLDFDRDEREMQLYSHHEVPFDGSGRFILPPRYCKVGGISHNICFIGGGTFITLWDLDRLGQMGGSWALRHELFVAEAEDARAKAAAKAARK</sequence>
<comment type="caution">
    <text evidence="1">The sequence shown here is derived from an EMBL/GenBank/DDBJ whole genome shotgun (WGS) entry which is preliminary data.</text>
</comment>
<dbReference type="InterPro" id="IPR035644">
    <property type="entry name" value="MraZ_C"/>
</dbReference>
<name>A0ABS0N678_9SPHN</name>
<dbReference type="CDD" id="cd16321">
    <property type="entry name" value="MraZ_C"/>
    <property type="match status" value="1"/>
</dbReference>
<evidence type="ECO:0000313" key="1">
    <source>
        <dbReference type="EMBL" id="MBH5323288.1"/>
    </source>
</evidence>
<dbReference type="Proteomes" id="UP000602442">
    <property type="component" value="Unassembled WGS sequence"/>
</dbReference>
<dbReference type="InterPro" id="IPR037914">
    <property type="entry name" value="SpoVT-AbrB_sf"/>
</dbReference>
<dbReference type="SUPFAM" id="SSF89447">
    <property type="entry name" value="AbrB/MazE/MraZ-like"/>
    <property type="match status" value="1"/>
</dbReference>
<dbReference type="RefSeq" id="WP_197922019.1">
    <property type="nucleotide sequence ID" value="NZ_CAWPTA010000009.1"/>
</dbReference>
<protein>
    <submittedName>
        <fullName evidence="1">Division/cell wall cluster transcriptional repressor MraZ</fullName>
    </submittedName>
</protein>
<evidence type="ECO:0000313" key="2">
    <source>
        <dbReference type="Proteomes" id="UP000602442"/>
    </source>
</evidence>
<dbReference type="InterPro" id="IPR038619">
    <property type="entry name" value="MraZ_sf"/>
</dbReference>
<keyword evidence="2" id="KW-1185">Reference proteome</keyword>
<dbReference type="EMBL" id="JAEANY010000004">
    <property type="protein sequence ID" value="MBH5323288.1"/>
    <property type="molecule type" value="Genomic_DNA"/>
</dbReference>